<evidence type="ECO:0000313" key="1">
    <source>
        <dbReference type="EMBL" id="AEV20892.1"/>
    </source>
</evidence>
<dbReference type="Proteomes" id="UP000005636">
    <property type="component" value="Chromosome"/>
</dbReference>
<name>A0ABN4A5Q5_GEOTH</name>
<keyword evidence="2" id="KW-1185">Reference proteome</keyword>
<proteinExistence type="predicted"/>
<gene>
    <name evidence="1" type="ORF">GTCCBUS3UF5_35910</name>
</gene>
<sequence>MTIWNPFHSKVAARQTEGEKRVPHSSEQMSITVLHTRWRNLQKGD</sequence>
<protein>
    <submittedName>
        <fullName evidence="1">Uncharacterized protein</fullName>
    </submittedName>
</protein>
<accession>A0ABN4A5Q5</accession>
<reference evidence="1 2" key="1">
    <citation type="submission" date="2011-11" db="EMBL/GenBank/DDBJ databases">
        <title>Complete genome sequence of thermophilic Geobacillus thermoleovorans CCB_US3_UF5.</title>
        <authorList>
            <person name="Muhd Sakaff M.K.L."/>
            <person name="Abdul Rahman A.Y."/>
            <person name="Saito J.A."/>
            <person name="Hou S."/>
            <person name="Alam M."/>
        </authorList>
    </citation>
    <scope>NUCLEOTIDE SEQUENCE [LARGE SCALE GENOMIC DNA]</scope>
    <source>
        <strain evidence="1 2">CCB_US3_UF5</strain>
    </source>
</reference>
<organism evidence="1 2">
    <name type="scientific">Geobacillus thermoleovorans CCB_US3_UF5</name>
    <dbReference type="NCBI Taxonomy" id="1111068"/>
    <lineage>
        <taxon>Bacteria</taxon>
        <taxon>Bacillati</taxon>
        <taxon>Bacillota</taxon>
        <taxon>Bacilli</taxon>
        <taxon>Bacillales</taxon>
        <taxon>Anoxybacillaceae</taxon>
        <taxon>Geobacillus</taxon>
        <taxon>Geobacillus thermoleovorans group</taxon>
    </lineage>
</organism>
<dbReference type="EMBL" id="CP003125">
    <property type="protein sequence ID" value="AEV20892.1"/>
    <property type="molecule type" value="Genomic_DNA"/>
</dbReference>
<evidence type="ECO:0000313" key="2">
    <source>
        <dbReference type="Proteomes" id="UP000005636"/>
    </source>
</evidence>